<feature type="non-terminal residue" evidence="1">
    <location>
        <position position="1"/>
    </location>
</feature>
<sequence length="231" mass="25827">MAVIVGSGFHHSIHYDKHYQIGAVAGDTSSFVSLCAKSEFMLNPESSSNNLYNLDPEIDRTLYRLRKIKNTDVGSSDSFNSISNSVNNSFATNSEFLDCSNSSFYVKLEPTCGENKSEESKHMENQDRILKELATSNVLESAQSYELKFGLIDLLPKFHGLAGEDPHKHLKGFHVQRICIPTTGSFSHLGRYETHVSGEFLLGIQNCDHPKGDIWDQATLKRNPERILGDI</sequence>
<reference evidence="1" key="1">
    <citation type="submission" date="2018-05" db="EMBL/GenBank/DDBJ databases">
        <title>Draft genome of Mucuna pruriens seed.</title>
        <authorList>
            <person name="Nnadi N.E."/>
            <person name="Vos R."/>
            <person name="Hasami M.H."/>
            <person name="Devisetty U.K."/>
            <person name="Aguiy J.C."/>
        </authorList>
    </citation>
    <scope>NUCLEOTIDE SEQUENCE [LARGE SCALE GENOMIC DNA]</scope>
    <source>
        <strain evidence="1">JCA_2017</strain>
    </source>
</reference>
<dbReference type="Proteomes" id="UP000257109">
    <property type="component" value="Unassembled WGS sequence"/>
</dbReference>
<evidence type="ECO:0000313" key="1">
    <source>
        <dbReference type="EMBL" id="RDX99501.1"/>
    </source>
</evidence>
<accession>A0A371H9Q5</accession>
<comment type="caution">
    <text evidence="1">The sequence shown here is derived from an EMBL/GenBank/DDBJ whole genome shotgun (WGS) entry which is preliminary data.</text>
</comment>
<gene>
    <name evidence="1" type="ORF">CR513_17440</name>
</gene>
<keyword evidence="2" id="KW-1185">Reference proteome</keyword>
<name>A0A371H9Q5_MUCPR</name>
<dbReference type="OrthoDB" id="911638at2759"/>
<evidence type="ECO:0000313" key="2">
    <source>
        <dbReference type="Proteomes" id="UP000257109"/>
    </source>
</evidence>
<organism evidence="1 2">
    <name type="scientific">Mucuna pruriens</name>
    <name type="common">Velvet bean</name>
    <name type="synonym">Dolichos pruriens</name>
    <dbReference type="NCBI Taxonomy" id="157652"/>
    <lineage>
        <taxon>Eukaryota</taxon>
        <taxon>Viridiplantae</taxon>
        <taxon>Streptophyta</taxon>
        <taxon>Embryophyta</taxon>
        <taxon>Tracheophyta</taxon>
        <taxon>Spermatophyta</taxon>
        <taxon>Magnoliopsida</taxon>
        <taxon>eudicotyledons</taxon>
        <taxon>Gunneridae</taxon>
        <taxon>Pentapetalae</taxon>
        <taxon>rosids</taxon>
        <taxon>fabids</taxon>
        <taxon>Fabales</taxon>
        <taxon>Fabaceae</taxon>
        <taxon>Papilionoideae</taxon>
        <taxon>50 kb inversion clade</taxon>
        <taxon>NPAAA clade</taxon>
        <taxon>indigoferoid/millettioid clade</taxon>
        <taxon>Phaseoleae</taxon>
        <taxon>Mucuna</taxon>
    </lineage>
</organism>
<proteinExistence type="predicted"/>
<protein>
    <submittedName>
        <fullName evidence="1">Uncharacterized protein</fullName>
    </submittedName>
</protein>
<dbReference type="EMBL" id="QJKJ01003214">
    <property type="protein sequence ID" value="RDX99501.1"/>
    <property type="molecule type" value="Genomic_DNA"/>
</dbReference>
<dbReference type="AlphaFoldDB" id="A0A371H9Q5"/>